<dbReference type="AlphaFoldDB" id="A0A9D1LPB0"/>
<evidence type="ECO:0000256" key="1">
    <source>
        <dbReference type="ARBA" id="ARBA00001965"/>
    </source>
</evidence>
<feature type="domain" description="Rubredoxin-like" evidence="2">
    <location>
        <begin position="5"/>
        <end position="38"/>
    </location>
</feature>
<dbReference type="EMBL" id="DVMV01000036">
    <property type="protein sequence ID" value="HIU45506.1"/>
    <property type="molecule type" value="Genomic_DNA"/>
</dbReference>
<evidence type="ECO:0000313" key="4">
    <source>
        <dbReference type="Proteomes" id="UP000824070"/>
    </source>
</evidence>
<proteinExistence type="predicted"/>
<reference evidence="3" key="2">
    <citation type="journal article" date="2021" name="PeerJ">
        <title>Extensive microbial diversity within the chicken gut microbiome revealed by metagenomics and culture.</title>
        <authorList>
            <person name="Gilroy R."/>
            <person name="Ravi A."/>
            <person name="Getino M."/>
            <person name="Pursley I."/>
            <person name="Horton D.L."/>
            <person name="Alikhan N.F."/>
            <person name="Baker D."/>
            <person name="Gharbi K."/>
            <person name="Hall N."/>
            <person name="Watson M."/>
            <person name="Adriaenssens E.M."/>
            <person name="Foster-Nyarko E."/>
            <person name="Jarju S."/>
            <person name="Secka A."/>
            <person name="Antonio M."/>
            <person name="Oren A."/>
            <person name="Chaudhuri R.R."/>
            <person name="La Ragione R."/>
            <person name="Hildebrand F."/>
            <person name="Pallen M.J."/>
        </authorList>
    </citation>
    <scope>NUCLEOTIDE SEQUENCE</scope>
    <source>
        <strain evidence="3">ChiGjej1B1-22543</strain>
    </source>
</reference>
<dbReference type="InterPro" id="IPR048574">
    <property type="entry name" value="RUBY_RBDX"/>
</dbReference>
<dbReference type="GO" id="GO:0005506">
    <property type="term" value="F:iron ion binding"/>
    <property type="evidence" value="ECO:0007669"/>
    <property type="project" value="InterPro"/>
</dbReference>
<comment type="caution">
    <text evidence="3">The sequence shown here is derived from an EMBL/GenBank/DDBJ whole genome shotgun (WGS) entry which is preliminary data.</text>
</comment>
<sequence length="47" mass="4983">METKAKKYRCTVCGAIVTPNPDGSCPLCGAPFELLVPVDDDGNDIVE</sequence>
<dbReference type="Pfam" id="PF21349">
    <property type="entry name" value="RUBY_RBDX"/>
    <property type="match status" value="1"/>
</dbReference>
<comment type="cofactor">
    <cofactor evidence="1">
        <name>Fe(3+)</name>
        <dbReference type="ChEBI" id="CHEBI:29034"/>
    </cofactor>
</comment>
<evidence type="ECO:0000259" key="2">
    <source>
        <dbReference type="PROSITE" id="PS50903"/>
    </source>
</evidence>
<dbReference type="Gene3D" id="2.20.28.10">
    <property type="match status" value="1"/>
</dbReference>
<dbReference type="InterPro" id="IPR024934">
    <property type="entry name" value="Rubredoxin-like_dom"/>
</dbReference>
<accession>A0A9D1LPB0</accession>
<dbReference type="Proteomes" id="UP000824070">
    <property type="component" value="Unassembled WGS sequence"/>
</dbReference>
<organism evidence="3 4">
    <name type="scientific">Candidatus Alloenteromonas pullicola</name>
    <dbReference type="NCBI Taxonomy" id="2840784"/>
    <lineage>
        <taxon>Bacteria</taxon>
        <taxon>Bacillati</taxon>
        <taxon>Bacillota</taxon>
        <taxon>Bacillota incertae sedis</taxon>
        <taxon>Candidatus Alloenteromonas</taxon>
    </lineage>
</organism>
<gene>
    <name evidence="3" type="ORF">IAC52_04335</name>
</gene>
<dbReference type="PROSITE" id="PS50903">
    <property type="entry name" value="RUBREDOXIN_LIKE"/>
    <property type="match status" value="1"/>
</dbReference>
<evidence type="ECO:0000313" key="3">
    <source>
        <dbReference type="EMBL" id="HIU45506.1"/>
    </source>
</evidence>
<name>A0A9D1LPB0_9FIRM</name>
<dbReference type="SUPFAM" id="SSF57802">
    <property type="entry name" value="Rubredoxin-like"/>
    <property type="match status" value="1"/>
</dbReference>
<reference evidence="3" key="1">
    <citation type="submission" date="2020-10" db="EMBL/GenBank/DDBJ databases">
        <authorList>
            <person name="Gilroy R."/>
        </authorList>
    </citation>
    <scope>NUCLEOTIDE SEQUENCE</scope>
    <source>
        <strain evidence="3">ChiGjej1B1-22543</strain>
    </source>
</reference>
<protein>
    <recommendedName>
        <fullName evidence="2">Rubredoxin-like domain-containing protein</fullName>
    </recommendedName>
</protein>